<name>B4S7H6_PROA2</name>
<sequence>MADAITSALLLIDWIERRFMQATPARGPLFEGFSNTFSSGSDLLPELARKKWTH</sequence>
<gene>
    <name evidence="1" type="ordered locus">Paes_0971</name>
</gene>
<reference evidence="1" key="1">
    <citation type="submission" date="2008-06" db="EMBL/GenBank/DDBJ databases">
        <title>Complete sequence of chromosome of Prosthecochloris aestuarii DSM 271.</title>
        <authorList>
            <consortium name="US DOE Joint Genome Institute"/>
            <person name="Lucas S."/>
            <person name="Copeland A."/>
            <person name="Lapidus A."/>
            <person name="Glavina del Rio T."/>
            <person name="Dalin E."/>
            <person name="Tice H."/>
            <person name="Bruce D."/>
            <person name="Goodwin L."/>
            <person name="Pitluck S."/>
            <person name="Schmutz J."/>
            <person name="Larimer F."/>
            <person name="Land M."/>
            <person name="Hauser L."/>
            <person name="Kyrpides N."/>
            <person name="Anderson I."/>
            <person name="Liu Z."/>
            <person name="Li T."/>
            <person name="Zhao F."/>
            <person name="Overmann J."/>
            <person name="Bryant D.A."/>
            <person name="Richardson P."/>
        </authorList>
    </citation>
    <scope>NUCLEOTIDE SEQUENCE [LARGE SCALE GENOMIC DNA]</scope>
    <source>
        <strain evidence="1">DSM 271</strain>
    </source>
</reference>
<protein>
    <submittedName>
        <fullName evidence="1">Uncharacterized protein</fullName>
    </submittedName>
</protein>
<dbReference type="EMBL" id="CP001108">
    <property type="protein sequence ID" value="ACF46013.1"/>
    <property type="molecule type" value="Genomic_DNA"/>
</dbReference>
<organism evidence="1 2">
    <name type="scientific">Prosthecochloris aestuarii (strain DSM 271 / SK 413)</name>
    <dbReference type="NCBI Taxonomy" id="290512"/>
    <lineage>
        <taxon>Bacteria</taxon>
        <taxon>Pseudomonadati</taxon>
        <taxon>Chlorobiota</taxon>
        <taxon>Chlorobiia</taxon>
        <taxon>Chlorobiales</taxon>
        <taxon>Chlorobiaceae</taxon>
        <taxon>Prosthecochloris</taxon>
    </lineage>
</organism>
<dbReference type="AlphaFoldDB" id="B4S7H6"/>
<proteinExistence type="predicted"/>
<dbReference type="KEGG" id="paa:Paes_0971"/>
<dbReference type="Proteomes" id="UP000002725">
    <property type="component" value="Chromosome"/>
</dbReference>
<evidence type="ECO:0000313" key="1">
    <source>
        <dbReference type="EMBL" id="ACF46013.1"/>
    </source>
</evidence>
<evidence type="ECO:0000313" key="2">
    <source>
        <dbReference type="Proteomes" id="UP000002725"/>
    </source>
</evidence>
<accession>B4S7H6</accession>
<dbReference type="HOGENOM" id="CLU_3046738_0_0_10"/>
<keyword evidence="2" id="KW-1185">Reference proteome</keyword>